<dbReference type="EMBL" id="CP015093">
    <property type="protein sequence ID" value="APZ52885.1"/>
    <property type="molecule type" value="Genomic_DNA"/>
</dbReference>
<proteinExistence type="predicted"/>
<dbReference type="GO" id="GO:0004713">
    <property type="term" value="F:protein tyrosine kinase activity"/>
    <property type="evidence" value="ECO:0007669"/>
    <property type="project" value="TreeGrafter"/>
</dbReference>
<keyword evidence="1" id="KW-0547">Nucleotide-binding</keyword>
<dbReference type="SUPFAM" id="SSF52540">
    <property type="entry name" value="P-loop containing nucleoside triphosphate hydrolases"/>
    <property type="match status" value="1"/>
</dbReference>
<dbReference type="InterPro" id="IPR032807">
    <property type="entry name" value="GNVR"/>
</dbReference>
<protein>
    <submittedName>
        <fullName evidence="6">Uncharacterized protein involved in exopolysaccharide biosynthesis</fullName>
    </submittedName>
</protein>
<dbReference type="GO" id="GO:0005886">
    <property type="term" value="C:plasma membrane"/>
    <property type="evidence" value="ECO:0007669"/>
    <property type="project" value="TreeGrafter"/>
</dbReference>
<sequence>MAVALVFAVIAYLMVSQITPRYTARASVMLDPRSVQVLSSEDVVSDLQLSHPLLDTEVAVLRSNLLLEQVIQSFEPSRLEAFDPANRPVPTTTRIKMSIRSALGSVRDAILGGGNEAGGNRTSQLLGEEEMRMRRLIGALRQSLTVWREGQSYLISVSVETEDPELSTLFANGIVRTYLASQVSERVGAIEGATRFLAERVEEMRSDVEAAESAIEEFRTNQLARVGVSPATIEQQLQELSTQLALARADLAQAQARYDQIQSVIDADGFAAAAELLSSPFVLSLRQQLSEISRENADLATRLSPDHPERQTLRAEIEALNEELSQEVRQIVATMRNEVEVARIREQSIQDSLSAIENRAADLSRANVALRQLEREADAARENYLSMLNRLNETRSTEQVQRADARMVERAVIPGAPSAPRTALFTVFGGVLGFSVGLVISLILLMTGAGFKRAGQVEQTIGLPVLASLLKGNWRSPRAMLRQLRETPYQNFAERLRQLRTALMLRKTRSDGGQCVLLASSVAGEGKTSTTLALAYLEALSKRSCVVLDFDLRRSPLAREFGYEAKTDLAGVLLEGKPLEDAVYTVPEFGFDLITVKKSAPELVDVANSDALAKLVESLKAKYDLVLIDTAPILLVSDTLRLARLADYALLLVRQNATNRRAVAEAARMLEDLGATSISVALTMCDPRNEKATYGYESQYAYGSP</sequence>
<dbReference type="Proteomes" id="UP000187059">
    <property type="component" value="Chromosome"/>
</dbReference>
<dbReference type="Pfam" id="PF13807">
    <property type="entry name" value="GNVR"/>
    <property type="match status" value="1"/>
</dbReference>
<dbReference type="InterPro" id="IPR005702">
    <property type="entry name" value="Wzc-like_C"/>
</dbReference>
<evidence type="ECO:0000259" key="5">
    <source>
        <dbReference type="Pfam" id="PF13807"/>
    </source>
</evidence>
<dbReference type="InterPro" id="IPR050445">
    <property type="entry name" value="Bact_polysacc_biosynth/exp"/>
</dbReference>
<dbReference type="CDD" id="cd05387">
    <property type="entry name" value="BY-kinase"/>
    <property type="match status" value="1"/>
</dbReference>
<keyword evidence="7" id="KW-1185">Reference proteome</keyword>
<dbReference type="AlphaFoldDB" id="A0A1P8UU02"/>
<dbReference type="Gene3D" id="3.40.50.300">
    <property type="entry name" value="P-loop containing nucleotide triphosphate hydrolases"/>
    <property type="match status" value="1"/>
</dbReference>
<evidence type="ECO:0000256" key="1">
    <source>
        <dbReference type="ARBA" id="ARBA00022741"/>
    </source>
</evidence>
<reference evidence="6 7" key="1">
    <citation type="submission" date="2016-04" db="EMBL/GenBank/DDBJ databases">
        <title>Deep-sea bacteria in the southern Pacific.</title>
        <authorList>
            <person name="Tang K."/>
        </authorList>
    </citation>
    <scope>NUCLEOTIDE SEQUENCE [LARGE SCALE GENOMIC DNA]</scope>
    <source>
        <strain evidence="6 7">JLT2014</strain>
    </source>
</reference>
<evidence type="ECO:0000313" key="7">
    <source>
        <dbReference type="Proteomes" id="UP000187059"/>
    </source>
</evidence>
<evidence type="ECO:0000256" key="2">
    <source>
        <dbReference type="ARBA" id="ARBA00022840"/>
    </source>
</evidence>
<keyword evidence="2" id="KW-0067">ATP-binding</keyword>
<dbReference type="KEGG" id="paby:Ga0080574_TMP2551"/>
<dbReference type="PANTHER" id="PTHR32309">
    <property type="entry name" value="TYROSINE-PROTEIN KINASE"/>
    <property type="match status" value="1"/>
</dbReference>
<feature type="domain" description="Tyrosine-protein kinase G-rich" evidence="5">
    <location>
        <begin position="370"/>
        <end position="443"/>
    </location>
</feature>
<keyword evidence="4" id="KW-0812">Transmembrane</keyword>
<feature type="transmembrane region" description="Helical" evidence="4">
    <location>
        <begin position="423"/>
        <end position="445"/>
    </location>
</feature>
<accession>A0A1P8UU02</accession>
<organism evidence="6 7">
    <name type="scientific">Salipiger abyssi</name>
    <dbReference type="NCBI Taxonomy" id="1250539"/>
    <lineage>
        <taxon>Bacteria</taxon>
        <taxon>Pseudomonadati</taxon>
        <taxon>Pseudomonadota</taxon>
        <taxon>Alphaproteobacteria</taxon>
        <taxon>Rhodobacterales</taxon>
        <taxon>Roseobacteraceae</taxon>
        <taxon>Salipiger</taxon>
    </lineage>
</organism>
<dbReference type="STRING" id="1250539.Ga0080574_TMP2551"/>
<feature type="coiled-coil region" evidence="3">
    <location>
        <begin position="201"/>
        <end position="390"/>
    </location>
</feature>
<evidence type="ECO:0000256" key="3">
    <source>
        <dbReference type="SAM" id="Coils"/>
    </source>
</evidence>
<evidence type="ECO:0000256" key="4">
    <source>
        <dbReference type="SAM" id="Phobius"/>
    </source>
</evidence>
<keyword evidence="4" id="KW-1133">Transmembrane helix</keyword>
<dbReference type="InterPro" id="IPR027417">
    <property type="entry name" value="P-loop_NTPase"/>
</dbReference>
<evidence type="ECO:0000313" key="6">
    <source>
        <dbReference type="EMBL" id="APZ52885.1"/>
    </source>
</evidence>
<dbReference type="PANTHER" id="PTHR32309:SF13">
    <property type="entry name" value="FERRIC ENTEROBACTIN TRANSPORT PROTEIN FEPE"/>
    <property type="match status" value="1"/>
</dbReference>
<gene>
    <name evidence="6" type="ORF">Ga0080574_TMP2551</name>
</gene>
<keyword evidence="3" id="KW-0175">Coiled coil</keyword>
<keyword evidence="4" id="KW-0472">Membrane</keyword>
<name>A0A1P8UU02_9RHOB</name>